<feature type="transmembrane region" description="Helical" evidence="1">
    <location>
        <begin position="335"/>
        <end position="353"/>
    </location>
</feature>
<protein>
    <recommendedName>
        <fullName evidence="4">Glycosyltransferase RgtA/B/C/D-like domain-containing protein</fullName>
    </recommendedName>
</protein>
<reference evidence="2 3" key="1">
    <citation type="journal article" date="2016" name="Nat. Commun.">
        <title>Thousands of microbial genomes shed light on interconnected biogeochemical processes in an aquifer system.</title>
        <authorList>
            <person name="Anantharaman K."/>
            <person name="Brown C.T."/>
            <person name="Hug L.A."/>
            <person name="Sharon I."/>
            <person name="Castelle C.J."/>
            <person name="Probst A.J."/>
            <person name="Thomas B.C."/>
            <person name="Singh A."/>
            <person name="Wilkins M.J."/>
            <person name="Karaoz U."/>
            <person name="Brodie E.L."/>
            <person name="Williams K.H."/>
            <person name="Hubbard S.S."/>
            <person name="Banfield J.F."/>
        </authorList>
    </citation>
    <scope>NUCLEOTIDE SEQUENCE [LARGE SCALE GENOMIC DNA]</scope>
</reference>
<gene>
    <name evidence="2" type="ORF">A3A21_01440</name>
</gene>
<feature type="transmembrane region" description="Helical" evidence="1">
    <location>
        <begin position="365"/>
        <end position="385"/>
    </location>
</feature>
<dbReference type="STRING" id="1798471.A3A21_01440"/>
<proteinExistence type="predicted"/>
<keyword evidence="1" id="KW-0812">Transmembrane</keyword>
<feature type="transmembrane region" description="Helical" evidence="1">
    <location>
        <begin position="175"/>
        <end position="208"/>
    </location>
</feature>
<evidence type="ECO:0008006" key="4">
    <source>
        <dbReference type="Google" id="ProtNLM"/>
    </source>
</evidence>
<evidence type="ECO:0000313" key="2">
    <source>
        <dbReference type="EMBL" id="OGG40916.1"/>
    </source>
</evidence>
<keyword evidence="1" id="KW-0472">Membrane</keyword>
<dbReference type="EMBL" id="MFKK01000017">
    <property type="protein sequence ID" value="OGG40916.1"/>
    <property type="molecule type" value="Genomic_DNA"/>
</dbReference>
<evidence type="ECO:0000313" key="3">
    <source>
        <dbReference type="Proteomes" id="UP000176996"/>
    </source>
</evidence>
<organism evidence="2 3">
    <name type="scientific">Candidatus Jorgensenbacteria bacterium RIFCSPLOWO2_01_FULL_45_25b</name>
    <dbReference type="NCBI Taxonomy" id="1798471"/>
    <lineage>
        <taxon>Bacteria</taxon>
        <taxon>Candidatus Joergenseniibacteriota</taxon>
    </lineage>
</organism>
<accession>A0A1F6BVE1</accession>
<feature type="transmembrane region" description="Helical" evidence="1">
    <location>
        <begin position="130"/>
        <end position="148"/>
    </location>
</feature>
<feature type="transmembrane region" description="Helical" evidence="1">
    <location>
        <begin position="98"/>
        <end position="118"/>
    </location>
</feature>
<dbReference type="Proteomes" id="UP000176996">
    <property type="component" value="Unassembled WGS sequence"/>
</dbReference>
<feature type="transmembrane region" description="Helical" evidence="1">
    <location>
        <begin position="308"/>
        <end position="329"/>
    </location>
</feature>
<keyword evidence="1" id="KW-1133">Transmembrane helix</keyword>
<dbReference type="AlphaFoldDB" id="A0A1F6BVE1"/>
<feature type="transmembrane region" description="Helical" evidence="1">
    <location>
        <begin position="282"/>
        <end position="301"/>
    </location>
</feature>
<comment type="caution">
    <text evidence="2">The sequence shown here is derived from an EMBL/GenBank/DDBJ whole genome shotgun (WGS) entry which is preliminary data.</text>
</comment>
<feature type="transmembrane region" description="Helical" evidence="1">
    <location>
        <begin position="220"/>
        <end position="241"/>
    </location>
</feature>
<evidence type="ECO:0000256" key="1">
    <source>
        <dbReference type="SAM" id="Phobius"/>
    </source>
</evidence>
<name>A0A1F6BVE1_9BACT</name>
<sequence length="503" mass="55345">MNKMCSKKRIIIAVAFLVSVIFFVFADNAYPIPAGDSMFFLVPAVEFAKHGSLVNPIDPVGWPINRIIDPSGMKKFLFHPPLFQVVLRALMPEASPEGALLALSFINIAVIWLSALLFYKVAARRKELDWSMVGLIVLAFFALAASLTEVGRPETLARLWVVLGALTPFYISKRYSWICFGVLLGLMFATHAAAGVFSIFVLGLMFGIVFFFREIVIKGSAMLLVAFVVSLGGIAIGPYGIRETIEGTFVYATIIVHSIGQEGLKLFTSSNFLNHYIFSQAAPFYGAAILLLFVSGIFFWWKHRSRIASPTVTLICALAIAYLVGKIVYTIGHTYYITLFAPVICLIFIRLFLETKAVGRGATIMVLALITVGFARTALLFPFFIKQGQGLKEARAEVAKVIGSYETEDVVFGIGGGSGGGSWYFFDDYKRAYPYVLSQKPKEKTAFIFIQQRYSGMLAPPEVPGCVLEGDTFSKETPSVLGIKIGNTMPGYGYAAYNCIKKE</sequence>